<proteinExistence type="predicted"/>
<evidence type="ECO:0000313" key="3">
    <source>
        <dbReference type="EMBL" id="QNN44689.1"/>
    </source>
</evidence>
<keyword evidence="1" id="KW-0812">Transmembrane</keyword>
<dbReference type="Proteomes" id="UP000515806">
    <property type="component" value="Chromosome"/>
</dbReference>
<feature type="transmembrane region" description="Helical" evidence="1">
    <location>
        <begin position="18"/>
        <end position="41"/>
    </location>
</feature>
<keyword evidence="3" id="KW-0238">DNA-binding</keyword>
<dbReference type="GO" id="GO:0003677">
    <property type="term" value="F:DNA binding"/>
    <property type="evidence" value="ECO:0007669"/>
    <property type="project" value="UniProtKB-KW"/>
</dbReference>
<evidence type="ECO:0000256" key="1">
    <source>
        <dbReference type="SAM" id="Phobius"/>
    </source>
</evidence>
<keyword evidence="4" id="KW-1185">Reference proteome</keyword>
<sequence>MIAIYFWFIGRNIPATSYFRYGFIVGFILSLNALYLIIGLVQYQNHQVKIRIPNKEKRTDIIDFNKDIVAIYPVGRGFIAVLKSGESIIWTKTIGESLKELPANEYFLINRSDIISRYVIEGYEPSHSRRLKLILKASFTSAREFYVSQRKAIEFKHWYKNDSKS</sequence>
<gene>
    <name evidence="3" type="ORF">H9L23_11695</name>
</gene>
<reference evidence="3 4" key="1">
    <citation type="submission" date="2020-08" db="EMBL/GenBank/DDBJ databases">
        <title>Genome sequence of Pedobacter roseus KACC 11594T.</title>
        <authorList>
            <person name="Hyun D.-W."/>
            <person name="Bae J.-W."/>
        </authorList>
    </citation>
    <scope>NUCLEOTIDE SEQUENCE [LARGE SCALE GENOMIC DNA]</scope>
    <source>
        <strain evidence="3 4">KACC 11594</strain>
    </source>
</reference>
<dbReference type="KEGG" id="proe:H9L23_11695"/>
<dbReference type="RefSeq" id="WP_187595120.1">
    <property type="nucleotide sequence ID" value="NZ_CP060723.1"/>
</dbReference>
<keyword evidence="1" id="KW-1133">Transmembrane helix</keyword>
<evidence type="ECO:0000259" key="2">
    <source>
        <dbReference type="SMART" id="SM00850"/>
    </source>
</evidence>
<keyword evidence="1" id="KW-0472">Membrane</keyword>
<dbReference type="Pfam" id="PF04397">
    <property type="entry name" value="LytTR"/>
    <property type="match status" value="1"/>
</dbReference>
<name>A0A7G9QMW4_9SPHI</name>
<protein>
    <submittedName>
        <fullName evidence="3">LytTR family transcriptional regulator DNA-binding domain-containing protein</fullName>
    </submittedName>
</protein>
<evidence type="ECO:0000313" key="4">
    <source>
        <dbReference type="Proteomes" id="UP000515806"/>
    </source>
</evidence>
<dbReference type="InterPro" id="IPR007492">
    <property type="entry name" value="LytTR_DNA-bd_dom"/>
</dbReference>
<accession>A0A7G9QMW4</accession>
<feature type="domain" description="HTH LytTR-type" evidence="2">
    <location>
        <begin position="57"/>
        <end position="160"/>
    </location>
</feature>
<organism evidence="3 4">
    <name type="scientific">Pedobacter roseus</name>
    <dbReference type="NCBI Taxonomy" id="336820"/>
    <lineage>
        <taxon>Bacteria</taxon>
        <taxon>Pseudomonadati</taxon>
        <taxon>Bacteroidota</taxon>
        <taxon>Sphingobacteriia</taxon>
        <taxon>Sphingobacteriales</taxon>
        <taxon>Sphingobacteriaceae</taxon>
        <taxon>Pedobacter</taxon>
    </lineage>
</organism>
<dbReference type="EMBL" id="CP060723">
    <property type="protein sequence ID" value="QNN44689.1"/>
    <property type="molecule type" value="Genomic_DNA"/>
</dbReference>
<dbReference type="AlphaFoldDB" id="A0A7G9QMW4"/>
<dbReference type="SMART" id="SM00850">
    <property type="entry name" value="LytTR"/>
    <property type="match status" value="1"/>
</dbReference>